<feature type="signal peptide" evidence="1">
    <location>
        <begin position="1"/>
        <end position="35"/>
    </location>
</feature>
<name>A0A5B0LMI0_PUCGR</name>
<feature type="chain" id="PRO_5022844518" evidence="1">
    <location>
        <begin position="36"/>
        <end position="440"/>
    </location>
</feature>
<evidence type="ECO:0000313" key="3">
    <source>
        <dbReference type="Proteomes" id="UP000324748"/>
    </source>
</evidence>
<protein>
    <submittedName>
        <fullName evidence="2">Uncharacterized protein</fullName>
    </submittedName>
</protein>
<reference evidence="2 3" key="1">
    <citation type="submission" date="2019-05" db="EMBL/GenBank/DDBJ databases">
        <title>Emergence of the Ug99 lineage of the wheat stem rust pathogen through somatic hybridization.</title>
        <authorList>
            <person name="Li F."/>
            <person name="Upadhyaya N.M."/>
            <person name="Sperschneider J."/>
            <person name="Matny O."/>
            <person name="Nguyen-Phuc H."/>
            <person name="Mago R."/>
            <person name="Raley C."/>
            <person name="Miller M.E."/>
            <person name="Silverstein K.A.T."/>
            <person name="Henningsen E."/>
            <person name="Hirsch C.D."/>
            <person name="Visser B."/>
            <person name="Pretorius Z.A."/>
            <person name="Steffenson B.J."/>
            <person name="Schwessinger B."/>
            <person name="Dodds P.N."/>
            <person name="Figueroa M."/>
        </authorList>
    </citation>
    <scope>NUCLEOTIDE SEQUENCE [LARGE SCALE GENOMIC DNA]</scope>
    <source>
        <strain evidence="2">21-0</strain>
    </source>
</reference>
<dbReference type="Proteomes" id="UP000324748">
    <property type="component" value="Unassembled WGS sequence"/>
</dbReference>
<accession>A0A5B0LMI0</accession>
<dbReference type="AlphaFoldDB" id="A0A5B0LMI0"/>
<gene>
    <name evidence="2" type="ORF">PGT21_012992</name>
</gene>
<keyword evidence="1" id="KW-0732">Signal</keyword>
<evidence type="ECO:0000313" key="2">
    <source>
        <dbReference type="EMBL" id="KAA1064734.1"/>
    </source>
</evidence>
<evidence type="ECO:0000256" key="1">
    <source>
        <dbReference type="SAM" id="SignalP"/>
    </source>
</evidence>
<dbReference type="EMBL" id="VSWC01000197">
    <property type="protein sequence ID" value="KAA1064734.1"/>
    <property type="molecule type" value="Genomic_DNA"/>
</dbReference>
<dbReference type="OrthoDB" id="2496510at2759"/>
<proteinExistence type="predicted"/>
<comment type="caution">
    <text evidence="2">The sequence shown here is derived from an EMBL/GenBank/DDBJ whole genome shotgun (WGS) entry which is preliminary data.</text>
</comment>
<organism evidence="2 3">
    <name type="scientific">Puccinia graminis f. sp. tritici</name>
    <dbReference type="NCBI Taxonomy" id="56615"/>
    <lineage>
        <taxon>Eukaryota</taxon>
        <taxon>Fungi</taxon>
        <taxon>Dikarya</taxon>
        <taxon>Basidiomycota</taxon>
        <taxon>Pucciniomycotina</taxon>
        <taxon>Pucciniomycetes</taxon>
        <taxon>Pucciniales</taxon>
        <taxon>Pucciniaceae</taxon>
        <taxon>Puccinia</taxon>
    </lineage>
</organism>
<keyword evidence="3" id="KW-1185">Reference proteome</keyword>
<sequence>MKSFFCRSCYARLGRWLIISQLVLLFLSKANHTSANGVFRDLDIAAGVGDGLKGAELDKGKIDRVPQEKNPLLESAADTKAPHTPPVASPKIEVAPHAQATEPEKKKKGFWSMLVRFWKWMTSSRKPEHPLGKIFVASEPKKPWWSRFWTWFAEDRTYRDKPGFTLPSMNELREPFKGPWDRWTNMKYNPRTPTNTGERLLVSMRVLGDKLRRDPQETREFWEDELVKAGASPLRRKILSTDIFFELVTNLSIQEELGELYQKAIMEIGEEGNRMYKGHAYFKEELRRIMKNYLPPRPGKPAGTHGNLQELLPPRTGRPVGTHWDPDFYRKPLSPLLLLIERPELSDMAKHAPTYRDAVKLHEKLRETVAAVKDYISESDKLVITHENYEDDVMNYFRHLDRVKDRTFMTDIIRTGLTDEELQAIKTKALSALNPKRRNG</sequence>